<feature type="compositionally biased region" description="Basic and acidic residues" evidence="8">
    <location>
        <begin position="236"/>
        <end position="248"/>
    </location>
</feature>
<dbReference type="GO" id="GO:0017069">
    <property type="term" value="F:snRNA binding"/>
    <property type="evidence" value="ECO:0007669"/>
    <property type="project" value="InterPro"/>
</dbReference>
<name>A0A914C991_9BILA</name>
<keyword evidence="4" id="KW-0805">Transcription regulation</keyword>
<dbReference type="GO" id="GO:0005634">
    <property type="term" value="C:nucleus"/>
    <property type="evidence" value="ECO:0007669"/>
    <property type="project" value="UniProtKB-SubCell"/>
</dbReference>
<sequence>MTCSNIASTSKRNHSSPSKKFHRRCQTFGASDSEIHVAKQKRRNRPRFRTTHPYEFDEKVKDRKYSLDLKNHPDDPQSTANHVRLAHQLRAPDNTTQFLMDDFEQRETERPCPIAPRLRCYSVCSGVFGTPPVVDVDASSDSELSCDEGEDNEFVQELDTVKLESIEGMSREQVNQSMLEAEKSNLHLLSRVNHLRAENNRLKSLLQQHGIEYKQDGESRSERSSNSDTSTVSNFDDGHEIPDTHPDAEEPSFGQPSGPAMHPTPPTTYD</sequence>
<keyword evidence="9" id="KW-1185">Reference proteome</keyword>
<feature type="compositionally biased region" description="Basic and acidic residues" evidence="8">
    <location>
        <begin position="212"/>
        <end position="225"/>
    </location>
</feature>
<evidence type="ECO:0000256" key="1">
    <source>
        <dbReference type="ARBA" id="ARBA00004123"/>
    </source>
</evidence>
<evidence type="ECO:0000256" key="4">
    <source>
        <dbReference type="ARBA" id="ARBA00023015"/>
    </source>
</evidence>
<dbReference type="Proteomes" id="UP000887540">
    <property type="component" value="Unplaced"/>
</dbReference>
<keyword evidence="7" id="KW-0539">Nucleus</keyword>
<evidence type="ECO:0000256" key="6">
    <source>
        <dbReference type="ARBA" id="ARBA00023163"/>
    </source>
</evidence>
<dbReference type="GO" id="GO:0000122">
    <property type="term" value="P:negative regulation of transcription by RNA polymerase II"/>
    <property type="evidence" value="ECO:0007669"/>
    <property type="project" value="InterPro"/>
</dbReference>
<feature type="region of interest" description="Disordered" evidence="8">
    <location>
        <begin position="1"/>
        <end position="53"/>
    </location>
</feature>
<evidence type="ECO:0000256" key="5">
    <source>
        <dbReference type="ARBA" id="ARBA00023054"/>
    </source>
</evidence>
<evidence type="ECO:0000256" key="7">
    <source>
        <dbReference type="ARBA" id="ARBA00023242"/>
    </source>
</evidence>
<dbReference type="InterPro" id="IPR024872">
    <property type="entry name" value="HEXIM"/>
</dbReference>
<feature type="compositionally biased region" description="Basic residues" evidence="8">
    <location>
        <begin position="11"/>
        <end position="25"/>
    </location>
</feature>
<evidence type="ECO:0000256" key="3">
    <source>
        <dbReference type="ARBA" id="ARBA00022491"/>
    </source>
</evidence>
<reference evidence="10" key="1">
    <citation type="submission" date="2022-11" db="UniProtKB">
        <authorList>
            <consortium name="WormBaseParasite"/>
        </authorList>
    </citation>
    <scope>IDENTIFICATION</scope>
</reference>
<dbReference type="GO" id="GO:0005737">
    <property type="term" value="C:cytoplasm"/>
    <property type="evidence" value="ECO:0007669"/>
    <property type="project" value="InterPro"/>
</dbReference>
<accession>A0A914C991</accession>
<evidence type="ECO:0000313" key="9">
    <source>
        <dbReference type="Proteomes" id="UP000887540"/>
    </source>
</evidence>
<dbReference type="Pfam" id="PF15313">
    <property type="entry name" value="HEXIM"/>
    <property type="match status" value="1"/>
</dbReference>
<keyword evidence="6" id="KW-0804">Transcription</keyword>
<proteinExistence type="inferred from homology"/>
<dbReference type="WBParaSite" id="ACRNAN_Path_517.g1960.t1">
    <property type="protein sequence ID" value="ACRNAN_Path_517.g1960.t1"/>
    <property type="gene ID" value="ACRNAN_Path_517.g1960"/>
</dbReference>
<protein>
    <submittedName>
        <fullName evidence="10">Uncharacterized protein</fullName>
    </submittedName>
</protein>
<feature type="compositionally biased region" description="Polar residues" evidence="8">
    <location>
        <begin position="1"/>
        <end position="10"/>
    </location>
</feature>
<evidence type="ECO:0000256" key="8">
    <source>
        <dbReference type="SAM" id="MobiDB-lite"/>
    </source>
</evidence>
<dbReference type="GO" id="GO:0004861">
    <property type="term" value="F:cyclin-dependent protein serine/threonine kinase inhibitor activity"/>
    <property type="evidence" value="ECO:0007669"/>
    <property type="project" value="InterPro"/>
</dbReference>
<organism evidence="9 10">
    <name type="scientific">Acrobeloides nanus</name>
    <dbReference type="NCBI Taxonomy" id="290746"/>
    <lineage>
        <taxon>Eukaryota</taxon>
        <taxon>Metazoa</taxon>
        <taxon>Ecdysozoa</taxon>
        <taxon>Nematoda</taxon>
        <taxon>Chromadorea</taxon>
        <taxon>Rhabditida</taxon>
        <taxon>Tylenchina</taxon>
        <taxon>Cephalobomorpha</taxon>
        <taxon>Cephaloboidea</taxon>
        <taxon>Cephalobidae</taxon>
        <taxon>Acrobeloides</taxon>
    </lineage>
</organism>
<comment type="similarity">
    <text evidence="2">Belongs to the HEXIM family.</text>
</comment>
<keyword evidence="5" id="KW-0175">Coiled coil</keyword>
<evidence type="ECO:0000313" key="10">
    <source>
        <dbReference type="WBParaSite" id="ACRNAN_Path_517.g1960.t1"/>
    </source>
</evidence>
<evidence type="ECO:0000256" key="2">
    <source>
        <dbReference type="ARBA" id="ARBA00008409"/>
    </source>
</evidence>
<keyword evidence="3" id="KW-0678">Repressor</keyword>
<feature type="region of interest" description="Disordered" evidence="8">
    <location>
        <begin position="212"/>
        <end position="270"/>
    </location>
</feature>
<dbReference type="AlphaFoldDB" id="A0A914C991"/>
<comment type="subcellular location">
    <subcellularLocation>
        <location evidence="1">Nucleus</location>
    </subcellularLocation>
</comment>
<feature type="compositionally biased region" description="Basic residues" evidence="8">
    <location>
        <begin position="38"/>
        <end position="50"/>
    </location>
</feature>